<comment type="similarity">
    <text evidence="1">Belongs to the short-chain dehydrogenases/reductases (SDR) family.</text>
</comment>
<organism evidence="5 6">
    <name type="scientific">Solimonas aquatica</name>
    <dbReference type="NCBI Taxonomy" id="489703"/>
    <lineage>
        <taxon>Bacteria</taxon>
        <taxon>Pseudomonadati</taxon>
        <taxon>Pseudomonadota</taxon>
        <taxon>Gammaproteobacteria</taxon>
        <taxon>Nevskiales</taxon>
        <taxon>Nevskiaceae</taxon>
        <taxon>Solimonas</taxon>
    </lineage>
</organism>
<dbReference type="EMBL" id="FOFS01000004">
    <property type="protein sequence ID" value="SEQ13992.1"/>
    <property type="molecule type" value="Genomic_DNA"/>
</dbReference>
<dbReference type="GO" id="GO:0016020">
    <property type="term" value="C:membrane"/>
    <property type="evidence" value="ECO:0007669"/>
    <property type="project" value="TreeGrafter"/>
</dbReference>
<dbReference type="Gene3D" id="3.40.50.720">
    <property type="entry name" value="NAD(P)-binding Rossmann-like Domain"/>
    <property type="match status" value="1"/>
</dbReference>
<keyword evidence="2" id="KW-0560">Oxidoreductase</keyword>
<dbReference type="OrthoDB" id="9806974at2"/>
<dbReference type="GO" id="GO:0016491">
    <property type="term" value="F:oxidoreductase activity"/>
    <property type="evidence" value="ECO:0007669"/>
    <property type="project" value="UniProtKB-KW"/>
</dbReference>
<feature type="region of interest" description="Disordered" evidence="3">
    <location>
        <begin position="1"/>
        <end position="24"/>
    </location>
</feature>
<dbReference type="Proteomes" id="UP000199233">
    <property type="component" value="Unassembled WGS sequence"/>
</dbReference>
<dbReference type="AlphaFoldDB" id="A0A1H9DKG9"/>
<accession>A0A1H9DKG9</accession>
<protein>
    <submittedName>
        <fullName evidence="5">Short-chain dehydrogenase</fullName>
    </submittedName>
</protein>
<gene>
    <name evidence="5" type="ORF">SAMN04488038_10475</name>
</gene>
<dbReference type="PANTHER" id="PTHR44196">
    <property type="entry name" value="DEHYDROGENASE/REDUCTASE SDR FAMILY MEMBER 7B"/>
    <property type="match status" value="1"/>
</dbReference>
<dbReference type="InterPro" id="IPR057326">
    <property type="entry name" value="KR_dom"/>
</dbReference>
<keyword evidence="6" id="KW-1185">Reference proteome</keyword>
<dbReference type="InterPro" id="IPR036291">
    <property type="entry name" value="NAD(P)-bd_dom_sf"/>
</dbReference>
<dbReference type="CDD" id="cd05233">
    <property type="entry name" value="SDR_c"/>
    <property type="match status" value="1"/>
</dbReference>
<reference evidence="6" key="1">
    <citation type="submission" date="2016-10" db="EMBL/GenBank/DDBJ databases">
        <authorList>
            <person name="Varghese N."/>
            <person name="Submissions S."/>
        </authorList>
    </citation>
    <scope>NUCLEOTIDE SEQUENCE [LARGE SCALE GENOMIC DNA]</scope>
    <source>
        <strain evidence="6">DSM 25927</strain>
    </source>
</reference>
<dbReference type="STRING" id="489703.SAMN04488038_10475"/>
<evidence type="ECO:0000259" key="4">
    <source>
        <dbReference type="SMART" id="SM00822"/>
    </source>
</evidence>
<evidence type="ECO:0000313" key="5">
    <source>
        <dbReference type="EMBL" id="SEQ13992.1"/>
    </source>
</evidence>
<evidence type="ECO:0000256" key="1">
    <source>
        <dbReference type="ARBA" id="ARBA00006484"/>
    </source>
</evidence>
<dbReference type="SUPFAM" id="SSF51735">
    <property type="entry name" value="NAD(P)-binding Rossmann-fold domains"/>
    <property type="match status" value="1"/>
</dbReference>
<evidence type="ECO:0000256" key="2">
    <source>
        <dbReference type="ARBA" id="ARBA00023002"/>
    </source>
</evidence>
<dbReference type="Pfam" id="PF00106">
    <property type="entry name" value="adh_short"/>
    <property type="match status" value="1"/>
</dbReference>
<name>A0A1H9DKG9_9GAMM</name>
<dbReference type="PRINTS" id="PR00081">
    <property type="entry name" value="GDHRDH"/>
</dbReference>
<evidence type="ECO:0000256" key="3">
    <source>
        <dbReference type="SAM" id="MobiDB-lite"/>
    </source>
</evidence>
<evidence type="ECO:0000313" key="6">
    <source>
        <dbReference type="Proteomes" id="UP000199233"/>
    </source>
</evidence>
<dbReference type="InterPro" id="IPR002347">
    <property type="entry name" value="SDR_fam"/>
</dbReference>
<dbReference type="PANTHER" id="PTHR44196:SF1">
    <property type="entry name" value="DEHYDROGENASE_REDUCTASE SDR FAMILY MEMBER 7B"/>
    <property type="match status" value="1"/>
</dbReference>
<dbReference type="SMART" id="SM00822">
    <property type="entry name" value="PKS_KR"/>
    <property type="match status" value="1"/>
</dbReference>
<sequence>MMQNGVSWQGLAPHPQCRSNKTNAAHHHAAAMRSIVSKKVLLVTGAASGMGRLSLERALASGWKVCALDRQGLEPLPAHPDLLCIQADVCDAQAIEAAVDRTERELGPIDRVSNAAAIMPLGLLLEQDRELIKRIMDINYGGLVNLAAATLPRMLARGRGQFLSFGSIAGHMPTIYMGAYNASKFAVVSYTEVLYHENRGRGVQFVLVCPPAVATPLLKQARDTVWPRMLDQVPPLAPEKVLDRIERAFQCEEFMVFPGPVTRFTYWLRRMAPNLIWKRVHQVEGR</sequence>
<feature type="domain" description="Ketoreductase" evidence="4">
    <location>
        <begin position="39"/>
        <end position="216"/>
    </location>
</feature>
<proteinExistence type="inferred from homology"/>